<dbReference type="PaxDb" id="2903-EOD08008"/>
<proteinExistence type="predicted"/>
<evidence type="ECO:0000313" key="3">
    <source>
        <dbReference type="Proteomes" id="UP000013827"/>
    </source>
</evidence>
<dbReference type="HOGENOM" id="CLU_2241695_0_0_1"/>
<reference evidence="2" key="2">
    <citation type="submission" date="2024-10" db="UniProtKB">
        <authorList>
            <consortium name="EnsemblProtists"/>
        </authorList>
    </citation>
    <scope>IDENTIFICATION</scope>
</reference>
<accession>A0A0D3I9S3</accession>
<dbReference type="EnsemblProtists" id="EOD08008">
    <property type="protein sequence ID" value="EOD08008"/>
    <property type="gene ID" value="EMIHUDRAFT_218063"/>
</dbReference>
<evidence type="ECO:0008006" key="4">
    <source>
        <dbReference type="Google" id="ProtNLM"/>
    </source>
</evidence>
<dbReference type="RefSeq" id="XP_005760437.1">
    <property type="nucleotide sequence ID" value="XM_005760380.1"/>
</dbReference>
<sequence>MPGKTGKKLTKKRKTTPITASAKAAHEQESGKVKIAKKRCHGQTPLRKGPRPTDAERRVRALNKKLRDIEALQQRASEGDALDAQQQAKLDSLGDVLAKLEEAMS</sequence>
<dbReference type="Proteomes" id="UP000013827">
    <property type="component" value="Unassembled WGS sequence"/>
</dbReference>
<evidence type="ECO:0000313" key="2">
    <source>
        <dbReference type="EnsemblProtists" id="EOD08008"/>
    </source>
</evidence>
<organism evidence="2 3">
    <name type="scientific">Emiliania huxleyi (strain CCMP1516)</name>
    <dbReference type="NCBI Taxonomy" id="280463"/>
    <lineage>
        <taxon>Eukaryota</taxon>
        <taxon>Haptista</taxon>
        <taxon>Haptophyta</taxon>
        <taxon>Prymnesiophyceae</taxon>
        <taxon>Isochrysidales</taxon>
        <taxon>Noelaerhabdaceae</taxon>
        <taxon>Emiliania</taxon>
    </lineage>
</organism>
<feature type="compositionally biased region" description="Basic residues" evidence="1">
    <location>
        <begin position="1"/>
        <end position="15"/>
    </location>
</feature>
<name>A0A0D3I9S3_EMIH1</name>
<protein>
    <recommendedName>
        <fullName evidence="4">Der GTPase-activating protein YihI</fullName>
    </recommendedName>
</protein>
<evidence type="ECO:0000256" key="1">
    <source>
        <dbReference type="SAM" id="MobiDB-lite"/>
    </source>
</evidence>
<reference evidence="3" key="1">
    <citation type="journal article" date="2013" name="Nature">
        <title>Pan genome of the phytoplankton Emiliania underpins its global distribution.</title>
        <authorList>
            <person name="Read B.A."/>
            <person name="Kegel J."/>
            <person name="Klute M.J."/>
            <person name="Kuo A."/>
            <person name="Lefebvre S.C."/>
            <person name="Maumus F."/>
            <person name="Mayer C."/>
            <person name="Miller J."/>
            <person name="Monier A."/>
            <person name="Salamov A."/>
            <person name="Young J."/>
            <person name="Aguilar M."/>
            <person name="Claverie J.M."/>
            <person name="Frickenhaus S."/>
            <person name="Gonzalez K."/>
            <person name="Herman E.K."/>
            <person name="Lin Y.C."/>
            <person name="Napier J."/>
            <person name="Ogata H."/>
            <person name="Sarno A.F."/>
            <person name="Shmutz J."/>
            <person name="Schroeder D."/>
            <person name="de Vargas C."/>
            <person name="Verret F."/>
            <person name="von Dassow P."/>
            <person name="Valentin K."/>
            <person name="Van de Peer Y."/>
            <person name="Wheeler G."/>
            <person name="Dacks J.B."/>
            <person name="Delwiche C.F."/>
            <person name="Dyhrman S.T."/>
            <person name="Glockner G."/>
            <person name="John U."/>
            <person name="Richards T."/>
            <person name="Worden A.Z."/>
            <person name="Zhang X."/>
            <person name="Grigoriev I.V."/>
            <person name="Allen A.E."/>
            <person name="Bidle K."/>
            <person name="Borodovsky M."/>
            <person name="Bowler C."/>
            <person name="Brownlee C."/>
            <person name="Cock J.M."/>
            <person name="Elias M."/>
            <person name="Gladyshev V.N."/>
            <person name="Groth M."/>
            <person name="Guda C."/>
            <person name="Hadaegh A."/>
            <person name="Iglesias-Rodriguez M.D."/>
            <person name="Jenkins J."/>
            <person name="Jones B.M."/>
            <person name="Lawson T."/>
            <person name="Leese F."/>
            <person name="Lindquist E."/>
            <person name="Lobanov A."/>
            <person name="Lomsadze A."/>
            <person name="Malik S.B."/>
            <person name="Marsh M.E."/>
            <person name="Mackinder L."/>
            <person name="Mock T."/>
            <person name="Mueller-Roeber B."/>
            <person name="Pagarete A."/>
            <person name="Parker M."/>
            <person name="Probert I."/>
            <person name="Quesneville H."/>
            <person name="Raines C."/>
            <person name="Rensing S.A."/>
            <person name="Riano-Pachon D.M."/>
            <person name="Richier S."/>
            <person name="Rokitta S."/>
            <person name="Shiraiwa Y."/>
            <person name="Soanes D.M."/>
            <person name="van der Giezen M."/>
            <person name="Wahlund T.M."/>
            <person name="Williams B."/>
            <person name="Wilson W."/>
            <person name="Wolfe G."/>
            <person name="Wurch L.L."/>
        </authorList>
    </citation>
    <scope>NUCLEOTIDE SEQUENCE</scope>
</reference>
<keyword evidence="3" id="KW-1185">Reference proteome</keyword>
<dbReference type="AlphaFoldDB" id="A0A0D3I9S3"/>
<dbReference type="KEGG" id="ehx:EMIHUDRAFT_218063"/>
<feature type="region of interest" description="Disordered" evidence="1">
    <location>
        <begin position="1"/>
        <end position="57"/>
    </location>
</feature>
<dbReference type="GeneID" id="17254141"/>